<name>A0A834XE44_9FABA</name>
<comment type="caution">
    <text evidence="1">The sequence shown here is derived from an EMBL/GenBank/DDBJ whole genome shotgun (WGS) entry which is preliminary data.</text>
</comment>
<dbReference type="Proteomes" id="UP000634136">
    <property type="component" value="Unassembled WGS sequence"/>
</dbReference>
<dbReference type="AlphaFoldDB" id="A0A834XE44"/>
<reference evidence="1" key="1">
    <citation type="submission" date="2020-09" db="EMBL/GenBank/DDBJ databases">
        <title>Genome-Enabled Discovery of Anthraquinone Biosynthesis in Senna tora.</title>
        <authorList>
            <person name="Kang S.-H."/>
            <person name="Pandey R.P."/>
            <person name="Lee C.-M."/>
            <person name="Sim J.-S."/>
            <person name="Jeong J.-T."/>
            <person name="Choi B.-S."/>
            <person name="Jung M."/>
            <person name="Ginzburg D."/>
            <person name="Zhao K."/>
            <person name="Won S.Y."/>
            <person name="Oh T.-J."/>
            <person name="Yu Y."/>
            <person name="Kim N.-H."/>
            <person name="Lee O.R."/>
            <person name="Lee T.-H."/>
            <person name="Bashyal P."/>
            <person name="Kim T.-S."/>
            <person name="Lee W.-H."/>
            <person name="Kawkins C."/>
            <person name="Kim C.-K."/>
            <person name="Kim J.S."/>
            <person name="Ahn B.O."/>
            <person name="Rhee S.Y."/>
            <person name="Sohng J.K."/>
        </authorList>
    </citation>
    <scope>NUCLEOTIDE SEQUENCE</scope>
    <source>
        <tissue evidence="1">Leaf</tissue>
    </source>
</reference>
<proteinExistence type="predicted"/>
<protein>
    <submittedName>
        <fullName evidence="1">Uncharacterized protein</fullName>
    </submittedName>
</protein>
<keyword evidence="2" id="KW-1185">Reference proteome</keyword>
<evidence type="ECO:0000313" key="2">
    <source>
        <dbReference type="Proteomes" id="UP000634136"/>
    </source>
</evidence>
<accession>A0A834XE44</accession>
<organism evidence="1 2">
    <name type="scientific">Senna tora</name>
    <dbReference type="NCBI Taxonomy" id="362788"/>
    <lineage>
        <taxon>Eukaryota</taxon>
        <taxon>Viridiplantae</taxon>
        <taxon>Streptophyta</taxon>
        <taxon>Embryophyta</taxon>
        <taxon>Tracheophyta</taxon>
        <taxon>Spermatophyta</taxon>
        <taxon>Magnoliopsida</taxon>
        <taxon>eudicotyledons</taxon>
        <taxon>Gunneridae</taxon>
        <taxon>Pentapetalae</taxon>
        <taxon>rosids</taxon>
        <taxon>fabids</taxon>
        <taxon>Fabales</taxon>
        <taxon>Fabaceae</taxon>
        <taxon>Caesalpinioideae</taxon>
        <taxon>Cassia clade</taxon>
        <taxon>Senna</taxon>
    </lineage>
</organism>
<evidence type="ECO:0000313" key="1">
    <source>
        <dbReference type="EMBL" id="KAF7842765.1"/>
    </source>
</evidence>
<dbReference type="EMBL" id="JAAIUW010000002">
    <property type="protein sequence ID" value="KAF7842765.1"/>
    <property type="molecule type" value="Genomic_DNA"/>
</dbReference>
<sequence length="33" mass="3387">MAHRCRLASISLCPKLTSCSTPSAVVAQSPSPS</sequence>
<gene>
    <name evidence="1" type="ORF">G2W53_005063</name>
</gene>